<dbReference type="EMBL" id="LWDX02027058">
    <property type="protein sequence ID" value="OEL29685.1"/>
    <property type="molecule type" value="Genomic_DNA"/>
</dbReference>
<proteinExistence type="predicted"/>
<dbReference type="STRING" id="888268.A0A1E5VX32"/>
<dbReference type="Pfam" id="PF01453">
    <property type="entry name" value="B_lectin"/>
    <property type="match status" value="1"/>
</dbReference>
<evidence type="ECO:0000256" key="1">
    <source>
        <dbReference type="ARBA" id="ARBA00004479"/>
    </source>
</evidence>
<accession>A0A1E5VX32</accession>
<comment type="subcellular location">
    <subcellularLocation>
        <location evidence="1">Membrane</location>
        <topology evidence="1">Single-pass type I membrane protein</topology>
    </subcellularLocation>
</comment>
<protein>
    <recommendedName>
        <fullName evidence="2">non-specific serine/threonine protein kinase</fullName>
        <ecNumber evidence="2">2.7.11.1</ecNumber>
    </recommendedName>
</protein>
<organism evidence="7 8">
    <name type="scientific">Dichanthelium oligosanthes</name>
    <dbReference type="NCBI Taxonomy" id="888268"/>
    <lineage>
        <taxon>Eukaryota</taxon>
        <taxon>Viridiplantae</taxon>
        <taxon>Streptophyta</taxon>
        <taxon>Embryophyta</taxon>
        <taxon>Tracheophyta</taxon>
        <taxon>Spermatophyta</taxon>
        <taxon>Magnoliopsida</taxon>
        <taxon>Liliopsida</taxon>
        <taxon>Poales</taxon>
        <taxon>Poaceae</taxon>
        <taxon>PACMAD clade</taxon>
        <taxon>Panicoideae</taxon>
        <taxon>Panicodae</taxon>
        <taxon>Paniceae</taxon>
        <taxon>Dichantheliinae</taxon>
        <taxon>Dichanthelium</taxon>
    </lineage>
</organism>
<reference evidence="7 8" key="1">
    <citation type="submission" date="2016-09" db="EMBL/GenBank/DDBJ databases">
        <title>The draft genome of Dichanthelium oligosanthes: A C3 panicoid grass species.</title>
        <authorList>
            <person name="Studer A.J."/>
            <person name="Schnable J.C."/>
            <person name="Brutnell T.P."/>
        </authorList>
    </citation>
    <scope>NUCLEOTIDE SEQUENCE [LARGE SCALE GENOMIC DNA]</scope>
    <source>
        <strain evidence="8">cv. Kellogg 1175</strain>
        <tissue evidence="7">Leaf</tissue>
    </source>
</reference>
<dbReference type="GO" id="GO:0004674">
    <property type="term" value="F:protein serine/threonine kinase activity"/>
    <property type="evidence" value="ECO:0007669"/>
    <property type="project" value="UniProtKB-EC"/>
</dbReference>
<dbReference type="OrthoDB" id="4062651at2759"/>
<dbReference type="InterPro" id="IPR001480">
    <property type="entry name" value="Bulb-type_lectin_dom"/>
</dbReference>
<evidence type="ECO:0000256" key="4">
    <source>
        <dbReference type="ARBA" id="ARBA00047899"/>
    </source>
</evidence>
<evidence type="ECO:0000313" key="8">
    <source>
        <dbReference type="Proteomes" id="UP000095767"/>
    </source>
</evidence>
<evidence type="ECO:0000259" key="6">
    <source>
        <dbReference type="PROSITE" id="PS50927"/>
    </source>
</evidence>
<dbReference type="PANTHER" id="PTHR32444:SF235">
    <property type="entry name" value="OS01G0783900 PROTEIN"/>
    <property type="match status" value="1"/>
</dbReference>
<dbReference type="GO" id="GO:0051707">
    <property type="term" value="P:response to other organism"/>
    <property type="evidence" value="ECO:0007669"/>
    <property type="project" value="UniProtKB-ARBA"/>
</dbReference>
<feature type="domain" description="Bulb-type lectin" evidence="6">
    <location>
        <begin position="79"/>
        <end position="197"/>
    </location>
</feature>
<comment type="caution">
    <text evidence="7">The sequence shown here is derived from an EMBL/GenBank/DDBJ whole genome shotgun (WGS) entry which is preliminary data.</text>
</comment>
<dbReference type="EC" id="2.7.11.1" evidence="2"/>
<keyword evidence="8" id="KW-1185">Reference proteome</keyword>
<dbReference type="PANTHER" id="PTHR32444">
    <property type="entry name" value="BULB-TYPE LECTIN DOMAIN-CONTAINING PROTEIN"/>
    <property type="match status" value="1"/>
</dbReference>
<comment type="catalytic activity">
    <reaction evidence="4">
        <text>L-threonyl-[protein] + ATP = O-phospho-L-threonyl-[protein] + ADP + H(+)</text>
        <dbReference type="Rhea" id="RHEA:46608"/>
        <dbReference type="Rhea" id="RHEA-COMP:11060"/>
        <dbReference type="Rhea" id="RHEA-COMP:11605"/>
        <dbReference type="ChEBI" id="CHEBI:15378"/>
        <dbReference type="ChEBI" id="CHEBI:30013"/>
        <dbReference type="ChEBI" id="CHEBI:30616"/>
        <dbReference type="ChEBI" id="CHEBI:61977"/>
        <dbReference type="ChEBI" id="CHEBI:456216"/>
        <dbReference type="EC" id="2.7.11.1"/>
    </reaction>
</comment>
<gene>
    <name evidence="7" type="ORF">BAE44_0009297</name>
</gene>
<dbReference type="GO" id="GO:0016020">
    <property type="term" value="C:membrane"/>
    <property type="evidence" value="ECO:0007669"/>
    <property type="project" value="UniProtKB-SubCell"/>
</dbReference>
<sequence>MTGDSVMRRECPAIEGRVLNHRTWARRRGVTIAEVIESVGNKIQEIIKVPHNEVEPPDGHNLGGKHSVVEPVFLPSVGAGIAMARAGPSGRTSIATASTSRRFAAINARAPGPQGAIPTSASPTFWFDDRVCITDLPSAALQLSGGSLDIREAGASLWQSSVAGDDPTPAAAVAVLLDSGNLVVRDQANSSRILWQSFDCPGDALLPGGRLGFDTDTGKNISLRYKDSWHNASLSVDQSRRNGFVLTTDGHGDRQGTFPDWMVSSQRTAAHWC</sequence>
<keyword evidence="3" id="KW-0675">Receptor</keyword>
<dbReference type="InterPro" id="IPR036426">
    <property type="entry name" value="Bulb-type_lectin_dom_sf"/>
</dbReference>
<dbReference type="AlphaFoldDB" id="A0A1E5VX32"/>
<evidence type="ECO:0000313" key="7">
    <source>
        <dbReference type="EMBL" id="OEL29685.1"/>
    </source>
</evidence>
<evidence type="ECO:0000256" key="5">
    <source>
        <dbReference type="ARBA" id="ARBA00048679"/>
    </source>
</evidence>
<comment type="catalytic activity">
    <reaction evidence="5">
        <text>L-seryl-[protein] + ATP = O-phospho-L-seryl-[protein] + ADP + H(+)</text>
        <dbReference type="Rhea" id="RHEA:17989"/>
        <dbReference type="Rhea" id="RHEA-COMP:9863"/>
        <dbReference type="Rhea" id="RHEA-COMP:11604"/>
        <dbReference type="ChEBI" id="CHEBI:15378"/>
        <dbReference type="ChEBI" id="CHEBI:29999"/>
        <dbReference type="ChEBI" id="CHEBI:30616"/>
        <dbReference type="ChEBI" id="CHEBI:83421"/>
        <dbReference type="ChEBI" id="CHEBI:456216"/>
        <dbReference type="EC" id="2.7.11.1"/>
    </reaction>
</comment>
<evidence type="ECO:0000256" key="2">
    <source>
        <dbReference type="ARBA" id="ARBA00012513"/>
    </source>
</evidence>
<name>A0A1E5VX32_9POAL</name>
<dbReference type="Gene3D" id="2.90.10.10">
    <property type="entry name" value="Bulb-type lectin domain"/>
    <property type="match status" value="1"/>
</dbReference>
<dbReference type="PROSITE" id="PS50927">
    <property type="entry name" value="BULB_LECTIN"/>
    <property type="match status" value="1"/>
</dbReference>
<evidence type="ECO:0000256" key="3">
    <source>
        <dbReference type="ARBA" id="ARBA00023170"/>
    </source>
</evidence>
<dbReference type="Proteomes" id="UP000095767">
    <property type="component" value="Unassembled WGS sequence"/>
</dbReference>
<dbReference type="SUPFAM" id="SSF51110">
    <property type="entry name" value="alpha-D-mannose-specific plant lectins"/>
    <property type="match status" value="1"/>
</dbReference>